<dbReference type="STRING" id="483218.BACPEC_03024"/>
<dbReference type="GO" id="GO:0071555">
    <property type="term" value="P:cell wall organization"/>
    <property type="evidence" value="ECO:0007669"/>
    <property type="project" value="UniProtKB-KW"/>
</dbReference>
<feature type="domain" description="MurL C-terminal" evidence="2">
    <location>
        <begin position="336"/>
        <end position="423"/>
    </location>
</feature>
<dbReference type="Pfam" id="PF26299">
    <property type="entry name" value="MurL_N"/>
    <property type="match status" value="1"/>
</dbReference>
<dbReference type="Proteomes" id="UP000003136">
    <property type="component" value="Unassembled WGS sequence"/>
</dbReference>
<keyword evidence="1" id="KW-0413">Isomerase</keyword>
<feature type="domain" description="MurL N-terminal" evidence="3">
    <location>
        <begin position="8"/>
        <end position="314"/>
    </location>
</feature>
<sequence length="485" mass="54915">MSSYKELRAKYPTFTYEGYDVKQNDKEVEITYHFAIDNLAQFAPQWRFPAGDRQCDYSSDETFARLIFSLGMVELVSYWKIACPPKVIIKNASLGEDQIAWWKSLYFNGLGEFYYTNGIEENINDFMEIVPENGICENALSLQCEADVEAAMALRNSRIKSLADGAHCMVPVGGGKDSVVSLDVLKGYKSQIHPYIINPRGATIKTVETAGMSMDDRNVIVAHRTLDSNMLELNKKGFLNGHTPFSAIVAFSAVIAAYMNDITYIALSNESSANESTVPGSTVNHQYSKSFEFERDFHEYEAVYLKSNTYYFSLLRPLSEFQIAADFAACTDFHSIFRSCNVGSKKDIWCGHCPKCMFVWLILSPFIEQEKLCKIFGTDMAEDETMQECFDKLVGIASEKPFECVGSVNEVNAAITLTIRSMKEAGKKLPYLFGYYCGTGLYEKNLPVCEDYFRYYDTQNLLPKDFEEALNKTLNEKLGERAPRH</sequence>
<keyword evidence="1" id="KW-0961">Cell wall biogenesis/degradation</keyword>
<reference evidence="4 5" key="2">
    <citation type="submission" date="2008-11" db="EMBL/GenBank/DDBJ databases">
        <authorList>
            <person name="Fulton L."/>
            <person name="Clifton S."/>
            <person name="Fulton B."/>
            <person name="Xu J."/>
            <person name="Minx P."/>
            <person name="Pepin K.H."/>
            <person name="Johnson M."/>
            <person name="Bhonagiri V."/>
            <person name="Nash W.E."/>
            <person name="Mardis E.R."/>
            <person name="Wilson R.K."/>
        </authorList>
    </citation>
    <scope>NUCLEOTIDE SEQUENCE [LARGE SCALE GENOMIC DNA]</scope>
    <source>
        <strain evidence="4 5">ATCC 43243</strain>
    </source>
</reference>
<dbReference type="GO" id="GO:0009252">
    <property type="term" value="P:peptidoglycan biosynthetic process"/>
    <property type="evidence" value="ECO:0007669"/>
    <property type="project" value="UniProtKB-UniRule"/>
</dbReference>
<dbReference type="GO" id="GO:0051301">
    <property type="term" value="P:cell division"/>
    <property type="evidence" value="ECO:0007669"/>
    <property type="project" value="UniProtKB-KW"/>
</dbReference>
<keyword evidence="5" id="KW-1185">Reference proteome</keyword>
<evidence type="ECO:0000259" key="2">
    <source>
        <dbReference type="Pfam" id="PF26298"/>
    </source>
</evidence>
<comment type="pathway">
    <text evidence="1">Cell wall biogenesis; peptidoglycan biosynthesis.</text>
</comment>
<dbReference type="EMBL" id="ABVQ01000037">
    <property type="protein sequence ID" value="EEC56515.1"/>
    <property type="molecule type" value="Genomic_DNA"/>
</dbReference>
<accession>B7AWC4</accession>
<gene>
    <name evidence="1" type="primary">murL</name>
    <name evidence="4" type="ORF">BACPEC_03024</name>
</gene>
<dbReference type="HAMAP" id="MF_02209">
    <property type="entry name" value="MurL"/>
    <property type="match status" value="1"/>
</dbReference>
<dbReference type="UniPathway" id="UPA00219"/>
<comment type="catalytic activity">
    <reaction evidence="1">
        <text>UDP-N-acetyl-alpha-D-muramoyl-L-alanyl-L-glutamate + ATP + H2O = UDP-N-acetyl-alpha-D-muramoyl-L-alanyl-D-glutamate + AMP + diphosphate + H(+)</text>
        <dbReference type="Rhea" id="RHEA:58812"/>
        <dbReference type="ChEBI" id="CHEBI:15377"/>
        <dbReference type="ChEBI" id="CHEBI:15378"/>
        <dbReference type="ChEBI" id="CHEBI:30616"/>
        <dbReference type="ChEBI" id="CHEBI:33019"/>
        <dbReference type="ChEBI" id="CHEBI:83900"/>
        <dbReference type="ChEBI" id="CHEBI:142725"/>
        <dbReference type="ChEBI" id="CHEBI:456215"/>
        <dbReference type="EC" id="5.1.1.23"/>
    </reaction>
</comment>
<keyword evidence="1" id="KW-0131">Cell cycle</keyword>
<comment type="caution">
    <text evidence="4">The sequence shown here is derived from an EMBL/GenBank/DDBJ whole genome shotgun (WGS) entry which is preliminary data.</text>
</comment>
<proteinExistence type="inferred from homology"/>
<comment type="similarity">
    <text evidence="1">Belongs to the MurL family.</text>
</comment>
<evidence type="ECO:0000313" key="5">
    <source>
        <dbReference type="Proteomes" id="UP000003136"/>
    </source>
</evidence>
<comment type="function">
    <text evidence="1">Cell wall formation. Catalyzes epimerization of the terminal L-glutamate in UDP-N-acetyl-alpha-D-muramoyl-L-alanyl-L-glutamate.</text>
</comment>
<protein>
    <recommendedName>
        <fullName evidence="1">UDP-N-acetyl-alpha-D-muramoyl-L-alanyl-L-glutamate epimerase</fullName>
        <ecNumber evidence="1">5.1.1.23</ecNumber>
    </recommendedName>
    <alternativeName>
        <fullName evidence="1">UDP-MurNAc-L-Ala-L-Glu epimerase</fullName>
    </alternativeName>
</protein>
<dbReference type="HOGENOM" id="CLU_045660_0_0_9"/>
<evidence type="ECO:0000259" key="3">
    <source>
        <dbReference type="Pfam" id="PF26299"/>
    </source>
</evidence>
<organism evidence="4 5">
    <name type="scientific">[Bacteroides] pectinophilus ATCC 43243</name>
    <dbReference type="NCBI Taxonomy" id="483218"/>
    <lineage>
        <taxon>Bacteria</taxon>
        <taxon>Bacillati</taxon>
        <taxon>Bacillota</taxon>
        <taxon>Clostridia</taxon>
        <taxon>Eubacteriales</taxon>
    </lineage>
</organism>
<dbReference type="Pfam" id="PF26298">
    <property type="entry name" value="MurL_epimerase_C"/>
    <property type="match status" value="1"/>
</dbReference>
<dbReference type="GO" id="GO:0008360">
    <property type="term" value="P:regulation of cell shape"/>
    <property type="evidence" value="ECO:0007669"/>
    <property type="project" value="UniProtKB-KW"/>
</dbReference>
<keyword evidence="1" id="KW-0133">Cell shape</keyword>
<keyword evidence="1" id="KW-0573">Peptidoglycan synthesis</keyword>
<evidence type="ECO:0000313" key="4">
    <source>
        <dbReference type="EMBL" id="EEC56515.1"/>
    </source>
</evidence>
<dbReference type="eggNOG" id="COG0603">
    <property type="taxonomic scope" value="Bacteria"/>
</dbReference>
<dbReference type="InterPro" id="IPR058740">
    <property type="entry name" value="MurL_N"/>
</dbReference>
<keyword evidence="1" id="KW-0132">Cell division</keyword>
<reference evidence="4 5" key="1">
    <citation type="submission" date="2008-11" db="EMBL/GenBank/DDBJ databases">
        <title>Draft genome sequence of Bacteroides pectinophilus (ATCC 43243).</title>
        <authorList>
            <person name="Sudarsanam P."/>
            <person name="Ley R."/>
            <person name="Guruge J."/>
            <person name="Turnbaugh P.J."/>
            <person name="Mahowald M."/>
            <person name="Liep D."/>
            <person name="Gordon J."/>
        </authorList>
    </citation>
    <scope>NUCLEOTIDE SEQUENCE [LARGE SCALE GENOMIC DNA]</scope>
    <source>
        <strain evidence="4 5">ATCC 43243</strain>
    </source>
</reference>
<evidence type="ECO:0000256" key="1">
    <source>
        <dbReference type="HAMAP-Rule" id="MF_02209"/>
    </source>
</evidence>
<dbReference type="EC" id="5.1.1.23" evidence="1"/>
<dbReference type="GO" id="GO:0016855">
    <property type="term" value="F:racemase and epimerase activity, acting on amino acids and derivatives"/>
    <property type="evidence" value="ECO:0007669"/>
    <property type="project" value="UniProtKB-UniRule"/>
</dbReference>
<dbReference type="AlphaFoldDB" id="B7AWC4"/>
<name>B7AWC4_9FIRM</name>
<dbReference type="InterPro" id="IPR043689">
    <property type="entry name" value="MurL"/>
</dbReference>
<dbReference type="InterPro" id="IPR058741">
    <property type="entry name" value="MurL_C"/>
</dbReference>
<dbReference type="GO" id="GO:0005737">
    <property type="term" value="C:cytoplasm"/>
    <property type="evidence" value="ECO:0007669"/>
    <property type="project" value="UniProtKB-UniRule"/>
</dbReference>